<accession>C6BTM8</accession>
<dbReference type="SUPFAM" id="SSF109604">
    <property type="entry name" value="HD-domain/PDEase-like"/>
    <property type="match status" value="1"/>
</dbReference>
<dbReference type="Proteomes" id="UP000002601">
    <property type="component" value="Chromosome"/>
</dbReference>
<gene>
    <name evidence="2" type="ordered locus">Desal_1746</name>
</gene>
<dbReference type="GO" id="GO:0016787">
    <property type="term" value="F:hydrolase activity"/>
    <property type="evidence" value="ECO:0007669"/>
    <property type="project" value="UniProtKB-KW"/>
</dbReference>
<name>C6BTM8_MARSD</name>
<dbReference type="AlphaFoldDB" id="C6BTM8"/>
<evidence type="ECO:0000313" key="2">
    <source>
        <dbReference type="EMBL" id="ACS79808.1"/>
    </source>
</evidence>
<dbReference type="InterPro" id="IPR006674">
    <property type="entry name" value="HD_domain"/>
</dbReference>
<dbReference type="KEGG" id="dsa:Desal_1746"/>
<organism evidence="2 3">
    <name type="scientific">Maridesulfovibrio salexigens (strain ATCC 14822 / DSM 2638 / NCIMB 8403 / VKM B-1763)</name>
    <name type="common">Desulfovibrio salexigens</name>
    <dbReference type="NCBI Taxonomy" id="526222"/>
    <lineage>
        <taxon>Bacteria</taxon>
        <taxon>Pseudomonadati</taxon>
        <taxon>Thermodesulfobacteriota</taxon>
        <taxon>Desulfovibrionia</taxon>
        <taxon>Desulfovibrionales</taxon>
        <taxon>Desulfovibrionaceae</taxon>
        <taxon>Maridesulfovibrio</taxon>
    </lineage>
</organism>
<keyword evidence="3" id="KW-1185">Reference proteome</keyword>
<dbReference type="Gene3D" id="1.10.3210.10">
    <property type="entry name" value="Hypothetical protein af1432"/>
    <property type="match status" value="1"/>
</dbReference>
<protein>
    <submittedName>
        <fullName evidence="2">Metal-dependent phosphohydrolase HD sub domain protein</fullName>
    </submittedName>
</protein>
<keyword evidence="2" id="KW-0378">Hydrolase</keyword>
<dbReference type="OrthoDB" id="9797344at2"/>
<dbReference type="RefSeq" id="WP_015851624.1">
    <property type="nucleotide sequence ID" value="NC_012881.1"/>
</dbReference>
<dbReference type="EMBL" id="CP001649">
    <property type="protein sequence ID" value="ACS79808.1"/>
    <property type="molecule type" value="Genomic_DNA"/>
</dbReference>
<sequence>MTHLKTVFSQFVSPFLLNANEKERPDIQLKIDHSFDVFENSLNICKSLSLPAELTETAQIAALYHDTGRFPQYSKYRTFKDSESCNHGTLGARTVLKYKLLNGLPNKQRNTILGAIALHNRSTLPSYISDELRICTEIVRDSDKIDIIKVLIPHLTNQESKNEVPLMGLKEKPDEITPAVLQAVKEGRQGAYQAMQCLNDFRLLLLSWAYDLNFEWSRKEMIKRGYVETLMSQLPDTDQIHALRNPIIEQLNS</sequence>
<dbReference type="HOGENOM" id="CLU_087303_0_0_7"/>
<reference evidence="2 3" key="1">
    <citation type="submission" date="2009-06" db="EMBL/GenBank/DDBJ databases">
        <title>Complete sequence of Desulfovibrio salexigens DSM 2638.</title>
        <authorList>
            <consortium name="US DOE Joint Genome Institute"/>
            <person name="Lucas S."/>
            <person name="Copeland A."/>
            <person name="Lapidus A."/>
            <person name="Glavina del Rio T."/>
            <person name="Tice H."/>
            <person name="Bruce D."/>
            <person name="Goodwin L."/>
            <person name="Pitluck S."/>
            <person name="Munk A.C."/>
            <person name="Brettin T."/>
            <person name="Detter J.C."/>
            <person name="Han C."/>
            <person name="Tapia R."/>
            <person name="Larimer F."/>
            <person name="Land M."/>
            <person name="Hauser L."/>
            <person name="Kyrpides N."/>
            <person name="Anderson I."/>
            <person name="Wall J.D."/>
            <person name="Arkin A.P."/>
            <person name="Dehal P."/>
            <person name="Chivian D."/>
            <person name="Giles B."/>
            <person name="Hazen T.C."/>
        </authorList>
    </citation>
    <scope>NUCLEOTIDE SEQUENCE [LARGE SCALE GENOMIC DNA]</scope>
    <source>
        <strain evidence="3">ATCC 14822 / DSM 2638 / NCIMB 8403 / VKM B-1763</strain>
    </source>
</reference>
<dbReference type="Pfam" id="PF01966">
    <property type="entry name" value="HD"/>
    <property type="match status" value="1"/>
</dbReference>
<dbReference type="InterPro" id="IPR003607">
    <property type="entry name" value="HD/PDEase_dom"/>
</dbReference>
<feature type="domain" description="HD" evidence="1">
    <location>
        <begin position="31"/>
        <end position="143"/>
    </location>
</feature>
<evidence type="ECO:0000259" key="1">
    <source>
        <dbReference type="Pfam" id="PF01966"/>
    </source>
</evidence>
<dbReference type="STRING" id="526222.Desal_1746"/>
<proteinExistence type="predicted"/>
<evidence type="ECO:0000313" key="3">
    <source>
        <dbReference type="Proteomes" id="UP000002601"/>
    </source>
</evidence>
<dbReference type="eggNOG" id="COG1418">
    <property type="taxonomic scope" value="Bacteria"/>
</dbReference>
<dbReference type="CDD" id="cd00077">
    <property type="entry name" value="HDc"/>
    <property type="match status" value="1"/>
</dbReference>